<evidence type="ECO:0000313" key="1">
    <source>
        <dbReference type="EMBL" id="OKO98528.1"/>
    </source>
</evidence>
<organism evidence="1 2">
    <name type="scientific">Penicillium subrubescens</name>
    <dbReference type="NCBI Taxonomy" id="1316194"/>
    <lineage>
        <taxon>Eukaryota</taxon>
        <taxon>Fungi</taxon>
        <taxon>Dikarya</taxon>
        <taxon>Ascomycota</taxon>
        <taxon>Pezizomycotina</taxon>
        <taxon>Eurotiomycetes</taxon>
        <taxon>Eurotiomycetidae</taxon>
        <taxon>Eurotiales</taxon>
        <taxon>Aspergillaceae</taxon>
        <taxon>Penicillium</taxon>
    </lineage>
</organism>
<dbReference type="EMBL" id="MNBE01000672">
    <property type="protein sequence ID" value="OKO98528.1"/>
    <property type="molecule type" value="Genomic_DNA"/>
</dbReference>
<dbReference type="Proteomes" id="UP000186955">
    <property type="component" value="Unassembled WGS sequence"/>
</dbReference>
<gene>
    <name evidence="1" type="ORF">PENSUB_9204</name>
</gene>
<sequence>MSRAQRDQVQHIHLFTQQYFLEDSNKLWSRIWEGTILEYTPHGDYFRPGWGRRRVEAPVPVDNRDKEKYVIAPKKLTITFRHTDWWFWENDEPLGIDPFRLGRTRAHEMCHHHHHQLNTQLTPEQKRAWGNQFTHIPSLTTLTIEFETIMRKRDQLDAIIDQALNWKFPLQPEKSVYLVAQPESRSAWTWVGAKEGDLMRQSISEGRRVMDDDIENDDDSTAEKGVGMVPQVPVLRAFDAKERDAGAGQAEVESDTEEFYVIFLTWKKQVVDE</sequence>
<dbReference type="STRING" id="1316194.A0A1Q5TE89"/>
<reference evidence="1 2" key="1">
    <citation type="submission" date="2016-10" db="EMBL/GenBank/DDBJ databases">
        <title>Genome sequence of the ascomycete fungus Penicillium subrubescens.</title>
        <authorList>
            <person name="De Vries R.P."/>
            <person name="Peng M."/>
            <person name="Dilokpimol A."/>
            <person name="Hilden K."/>
            <person name="Makela M.R."/>
            <person name="Grigoriev I."/>
            <person name="Riley R."/>
            <person name="Granchi Z."/>
        </authorList>
    </citation>
    <scope>NUCLEOTIDE SEQUENCE [LARGE SCALE GENOMIC DNA]</scope>
    <source>
        <strain evidence="1 2">CBS 132785</strain>
    </source>
</reference>
<accession>A0A1Q5TE89</accession>
<evidence type="ECO:0000313" key="2">
    <source>
        <dbReference type="Proteomes" id="UP000186955"/>
    </source>
</evidence>
<protein>
    <submittedName>
        <fullName evidence="1">Uncharacterized protein</fullName>
    </submittedName>
</protein>
<comment type="caution">
    <text evidence="1">The sequence shown here is derived from an EMBL/GenBank/DDBJ whole genome shotgun (WGS) entry which is preliminary data.</text>
</comment>
<dbReference type="AlphaFoldDB" id="A0A1Q5TE89"/>
<name>A0A1Q5TE89_9EURO</name>
<keyword evidence="2" id="KW-1185">Reference proteome</keyword>
<proteinExistence type="predicted"/>